<dbReference type="NCBIfam" id="TIGR01120">
    <property type="entry name" value="rpiB"/>
    <property type="match status" value="1"/>
</dbReference>
<keyword evidence="2 5" id="KW-0413">Isomerase</keyword>
<dbReference type="AlphaFoldDB" id="A0A941IXW2"/>
<dbReference type="GO" id="GO:0004751">
    <property type="term" value="F:ribose-5-phosphate isomerase activity"/>
    <property type="evidence" value="ECO:0007669"/>
    <property type="project" value="UniProtKB-EC"/>
</dbReference>
<feature type="binding site" evidence="4">
    <location>
        <position position="139"/>
    </location>
    <ligand>
        <name>D-ribulose 5-phosphate</name>
        <dbReference type="ChEBI" id="CHEBI:58121"/>
    </ligand>
</feature>
<dbReference type="NCBIfam" id="TIGR00689">
    <property type="entry name" value="rpiB_lacA_lacB"/>
    <property type="match status" value="1"/>
</dbReference>
<dbReference type="GO" id="GO:0019316">
    <property type="term" value="P:D-allose catabolic process"/>
    <property type="evidence" value="ECO:0007669"/>
    <property type="project" value="TreeGrafter"/>
</dbReference>
<dbReference type="GO" id="GO:0009052">
    <property type="term" value="P:pentose-phosphate shunt, non-oxidative branch"/>
    <property type="evidence" value="ECO:0007669"/>
    <property type="project" value="TreeGrafter"/>
</dbReference>
<evidence type="ECO:0000256" key="1">
    <source>
        <dbReference type="ARBA" id="ARBA00008754"/>
    </source>
</evidence>
<evidence type="ECO:0000256" key="4">
    <source>
        <dbReference type="PIRSR" id="PIRSR005384-2"/>
    </source>
</evidence>
<accession>A0A941IXW2</accession>
<feature type="active site" description="Proton acceptor" evidence="3">
    <location>
        <position position="68"/>
    </location>
</feature>
<feature type="binding site" evidence="4">
    <location>
        <position position="112"/>
    </location>
    <ligand>
        <name>D-ribulose 5-phosphate</name>
        <dbReference type="ChEBI" id="CHEBI:58121"/>
    </ligand>
</feature>
<dbReference type="InterPro" id="IPR004785">
    <property type="entry name" value="RpiB"/>
</dbReference>
<keyword evidence="6" id="KW-1185">Reference proteome</keyword>
<comment type="similarity">
    <text evidence="1">Belongs to the LacAB/RpiB family.</text>
</comment>
<dbReference type="InterPro" id="IPR003500">
    <property type="entry name" value="RpiB_LacA_LacB"/>
</dbReference>
<organism evidence="5 6">
    <name type="scientific">Carboxylicivirga sediminis</name>
    <dbReference type="NCBI Taxonomy" id="2006564"/>
    <lineage>
        <taxon>Bacteria</taxon>
        <taxon>Pseudomonadati</taxon>
        <taxon>Bacteroidota</taxon>
        <taxon>Bacteroidia</taxon>
        <taxon>Marinilabiliales</taxon>
        <taxon>Marinilabiliaceae</taxon>
        <taxon>Carboxylicivirga</taxon>
    </lineage>
</organism>
<dbReference type="Proteomes" id="UP000679220">
    <property type="component" value="Unassembled WGS sequence"/>
</dbReference>
<feature type="binding site" evidence="4">
    <location>
        <position position="102"/>
    </location>
    <ligand>
        <name>D-ribulose 5-phosphate</name>
        <dbReference type="ChEBI" id="CHEBI:58121"/>
    </ligand>
</feature>
<dbReference type="Gene3D" id="3.40.1400.10">
    <property type="entry name" value="Sugar-phosphate isomerase, RpiB/LacA/LacB"/>
    <property type="match status" value="1"/>
</dbReference>
<evidence type="ECO:0000256" key="3">
    <source>
        <dbReference type="PIRSR" id="PIRSR005384-1"/>
    </source>
</evidence>
<evidence type="ECO:0000313" key="5">
    <source>
        <dbReference type="EMBL" id="MBR8537271.1"/>
    </source>
</evidence>
<reference evidence="5" key="2">
    <citation type="submission" date="2021-04" db="EMBL/GenBank/DDBJ databases">
        <authorList>
            <person name="Zhang T."/>
            <person name="Zhang Y."/>
            <person name="Lu D."/>
            <person name="Zuo D."/>
            <person name="Du Z."/>
        </authorList>
    </citation>
    <scope>NUCLEOTIDE SEQUENCE</scope>
    <source>
        <strain evidence="5">JR1</strain>
    </source>
</reference>
<dbReference type="Pfam" id="PF02502">
    <property type="entry name" value="LacAB_rpiB"/>
    <property type="match status" value="1"/>
</dbReference>
<dbReference type="InterPro" id="IPR036569">
    <property type="entry name" value="RpiB_LacA_LacB_sf"/>
</dbReference>
<dbReference type="PANTHER" id="PTHR30345:SF0">
    <property type="entry name" value="DNA DAMAGE-REPAIR_TOLERATION PROTEIN DRT102"/>
    <property type="match status" value="1"/>
</dbReference>
<dbReference type="RefSeq" id="WP_212192293.1">
    <property type="nucleotide sequence ID" value="NZ_JAGTAR010000029.1"/>
</dbReference>
<comment type="caution">
    <text evidence="5">The sequence shown here is derived from an EMBL/GenBank/DDBJ whole genome shotgun (WGS) entry which is preliminary data.</text>
</comment>
<dbReference type="PIRSF" id="PIRSF005384">
    <property type="entry name" value="RpiB_LacA_B"/>
    <property type="match status" value="1"/>
</dbReference>
<protein>
    <submittedName>
        <fullName evidence="5">Ribose 5-phosphate isomerase B</fullName>
        <ecNumber evidence="5">5.3.1.6</ecNumber>
    </submittedName>
</protein>
<evidence type="ECO:0000313" key="6">
    <source>
        <dbReference type="Proteomes" id="UP000679220"/>
    </source>
</evidence>
<sequence>MIFKTIALAADHAGFPVKEAIKEYLEKNNITVKDYGTYSEDSTDYADYAHPMATAVENKEYEIGIAVCGSGNGINMTANKHQGIRAALCWNVEISEMARLHNDANVCTVPGRYVSIEEAINIVDKFVNTVFEGGRHQKRIEKIPVK</sequence>
<dbReference type="EC" id="5.3.1.6" evidence="5"/>
<feature type="binding site" evidence="4">
    <location>
        <position position="135"/>
    </location>
    <ligand>
        <name>D-ribulose 5-phosphate</name>
        <dbReference type="ChEBI" id="CHEBI:58121"/>
    </ligand>
</feature>
<reference evidence="5" key="1">
    <citation type="journal article" date="2018" name="Int. J. Syst. Evol. Microbiol.">
        <title>Carboxylicivirga sediminis sp. nov., isolated from coastal sediment.</title>
        <authorList>
            <person name="Wang F.Q."/>
            <person name="Ren L.H."/>
            <person name="Zou R.J."/>
            <person name="Sun Y.Z."/>
            <person name="Liu X.J."/>
            <person name="Jiang F."/>
            <person name="Liu L.J."/>
        </authorList>
    </citation>
    <scope>NUCLEOTIDE SEQUENCE</scope>
    <source>
        <strain evidence="5">JR1</strain>
    </source>
</reference>
<dbReference type="SUPFAM" id="SSF89623">
    <property type="entry name" value="Ribose/Galactose isomerase RpiB/AlsB"/>
    <property type="match status" value="1"/>
</dbReference>
<name>A0A941IXW2_9BACT</name>
<evidence type="ECO:0000256" key="2">
    <source>
        <dbReference type="ARBA" id="ARBA00023235"/>
    </source>
</evidence>
<dbReference type="NCBIfam" id="NF004051">
    <property type="entry name" value="PRK05571.1"/>
    <property type="match status" value="1"/>
</dbReference>
<feature type="binding site" evidence="4">
    <location>
        <begin position="69"/>
        <end position="73"/>
    </location>
    <ligand>
        <name>D-ribulose 5-phosphate</name>
        <dbReference type="ChEBI" id="CHEBI:58121"/>
    </ligand>
</feature>
<feature type="binding site" evidence="4">
    <location>
        <begin position="11"/>
        <end position="12"/>
    </location>
    <ligand>
        <name>D-ribulose 5-phosphate</name>
        <dbReference type="ChEBI" id="CHEBI:58121"/>
    </ligand>
</feature>
<dbReference type="PANTHER" id="PTHR30345">
    <property type="entry name" value="RIBOSE-5-PHOSPHATE ISOMERASE B"/>
    <property type="match status" value="1"/>
</dbReference>
<dbReference type="EMBL" id="JAGTAR010000029">
    <property type="protein sequence ID" value="MBR8537271.1"/>
    <property type="molecule type" value="Genomic_DNA"/>
</dbReference>
<proteinExistence type="inferred from homology"/>
<gene>
    <name evidence="5" type="primary">rpiB</name>
    <name evidence="5" type="ORF">KDU71_17010</name>
</gene>
<feature type="active site" description="Proton donor" evidence="3">
    <location>
        <position position="101"/>
    </location>
</feature>